<proteinExistence type="predicted"/>
<gene>
    <name evidence="3" type="ORF">RFI_22301</name>
</gene>
<keyword evidence="4" id="KW-1185">Reference proteome</keyword>
<accession>X6MM19</accession>
<feature type="non-terminal residue" evidence="3">
    <location>
        <position position="1"/>
    </location>
</feature>
<keyword evidence="1" id="KW-0175">Coiled coil</keyword>
<feature type="coiled-coil region" evidence="1">
    <location>
        <begin position="69"/>
        <end position="113"/>
    </location>
</feature>
<organism evidence="3 4">
    <name type="scientific">Reticulomyxa filosa</name>
    <dbReference type="NCBI Taxonomy" id="46433"/>
    <lineage>
        <taxon>Eukaryota</taxon>
        <taxon>Sar</taxon>
        <taxon>Rhizaria</taxon>
        <taxon>Retaria</taxon>
        <taxon>Foraminifera</taxon>
        <taxon>Monothalamids</taxon>
        <taxon>Reticulomyxidae</taxon>
        <taxon>Reticulomyxa</taxon>
    </lineage>
</organism>
<name>X6MM19_RETFI</name>
<keyword evidence="2" id="KW-1133">Transmembrane helix</keyword>
<feature type="transmembrane region" description="Helical" evidence="2">
    <location>
        <begin position="12"/>
        <end position="27"/>
    </location>
</feature>
<protein>
    <submittedName>
        <fullName evidence="3">Uncharacterized protein</fullName>
    </submittedName>
</protein>
<sequence>GLKPPRIAKKIKWFVSFIYFIYYYFYQMFKMKIILICELEIFYFIFGECEKFYLRKRNKSEKIKKKKKIKMLEKKKKKKIKMLEKKKKKKTKMKKRLNEKKRLKRKKKNIKMKKKKWGDYPKTYKSAHVRNVQMENDKLEGTVKCTYYFMTHSRRCFFASPKYIIENLGSSSTSNSHAFDGKPCFKQNEKWSVQSMTASVTSAVIQFRRRAIVQRRRIKRSRFVAFVRKRSCHILEVEAPRTKKNHRYIKLTDVK</sequence>
<keyword evidence="2" id="KW-0472">Membrane</keyword>
<comment type="caution">
    <text evidence="3">The sequence shown here is derived from an EMBL/GenBank/DDBJ whole genome shotgun (WGS) entry which is preliminary data.</text>
</comment>
<dbReference type="Proteomes" id="UP000023152">
    <property type="component" value="Unassembled WGS sequence"/>
</dbReference>
<keyword evidence="2" id="KW-0812">Transmembrane</keyword>
<evidence type="ECO:0000256" key="1">
    <source>
        <dbReference type="SAM" id="Coils"/>
    </source>
</evidence>
<evidence type="ECO:0000313" key="4">
    <source>
        <dbReference type="Proteomes" id="UP000023152"/>
    </source>
</evidence>
<evidence type="ECO:0000313" key="3">
    <source>
        <dbReference type="EMBL" id="ETO15063.1"/>
    </source>
</evidence>
<dbReference type="AlphaFoldDB" id="X6MM19"/>
<evidence type="ECO:0000256" key="2">
    <source>
        <dbReference type="SAM" id="Phobius"/>
    </source>
</evidence>
<dbReference type="EMBL" id="ASPP01019502">
    <property type="protein sequence ID" value="ETO15063.1"/>
    <property type="molecule type" value="Genomic_DNA"/>
</dbReference>
<reference evidence="3 4" key="1">
    <citation type="journal article" date="2013" name="Curr. Biol.">
        <title>The Genome of the Foraminiferan Reticulomyxa filosa.</title>
        <authorList>
            <person name="Glockner G."/>
            <person name="Hulsmann N."/>
            <person name="Schleicher M."/>
            <person name="Noegel A.A."/>
            <person name="Eichinger L."/>
            <person name="Gallinger C."/>
            <person name="Pawlowski J."/>
            <person name="Sierra R."/>
            <person name="Euteneuer U."/>
            <person name="Pillet L."/>
            <person name="Moustafa A."/>
            <person name="Platzer M."/>
            <person name="Groth M."/>
            <person name="Szafranski K."/>
            <person name="Schliwa M."/>
        </authorList>
    </citation>
    <scope>NUCLEOTIDE SEQUENCE [LARGE SCALE GENOMIC DNA]</scope>
</reference>